<keyword evidence="14 21" id="KW-1133">Transmembrane helix</keyword>
<feature type="domain" description="HMA" evidence="22">
    <location>
        <begin position="1"/>
        <end position="67"/>
    </location>
</feature>
<dbReference type="InterPro" id="IPR018303">
    <property type="entry name" value="ATPase_P-typ_P_site"/>
</dbReference>
<gene>
    <name evidence="23" type="ORF">HMPREF1092_02023</name>
</gene>
<dbReference type="Pfam" id="PF00122">
    <property type="entry name" value="E1-E2_ATPase"/>
    <property type="match status" value="1"/>
</dbReference>
<keyword evidence="13" id="KW-1278">Translocase</keyword>
<dbReference type="InterPro" id="IPR017969">
    <property type="entry name" value="Heavy-metal-associated_CS"/>
</dbReference>
<keyword evidence="11 21" id="KW-0067">ATP-binding</keyword>
<keyword evidence="15" id="KW-0186">Copper</keyword>
<evidence type="ECO:0000256" key="13">
    <source>
        <dbReference type="ARBA" id="ARBA00022967"/>
    </source>
</evidence>
<dbReference type="Gene3D" id="3.30.70.100">
    <property type="match status" value="3"/>
</dbReference>
<evidence type="ECO:0000256" key="16">
    <source>
        <dbReference type="ARBA" id="ARBA00023065"/>
    </source>
</evidence>
<evidence type="ECO:0000256" key="2">
    <source>
        <dbReference type="ARBA" id="ARBA00006024"/>
    </source>
</evidence>
<dbReference type="FunFam" id="2.70.150.10:FF:000002">
    <property type="entry name" value="Copper-transporting ATPase 1, putative"/>
    <property type="match status" value="1"/>
</dbReference>
<dbReference type="InterPro" id="IPR001757">
    <property type="entry name" value="P_typ_ATPase"/>
</dbReference>
<evidence type="ECO:0000256" key="6">
    <source>
        <dbReference type="ARBA" id="ARBA00022692"/>
    </source>
</evidence>
<dbReference type="SUPFAM" id="SSF56784">
    <property type="entry name" value="HAD-like"/>
    <property type="match status" value="1"/>
</dbReference>
<protein>
    <recommendedName>
        <fullName evidence="4">Copper-exporting P-type ATPase</fullName>
        <ecNumber evidence="3">7.2.2.8</ecNumber>
    </recommendedName>
    <alternativeName>
        <fullName evidence="18">Copper-exporting P-type ATPase A</fullName>
    </alternativeName>
    <alternativeName>
        <fullName evidence="19">Cu(+)-exporting ATPase</fullName>
    </alternativeName>
</protein>
<dbReference type="InterPro" id="IPR006122">
    <property type="entry name" value="HMA_Cu_ion-bd"/>
</dbReference>
<dbReference type="GO" id="GO:0016887">
    <property type="term" value="F:ATP hydrolysis activity"/>
    <property type="evidence" value="ECO:0007669"/>
    <property type="project" value="InterPro"/>
</dbReference>
<dbReference type="GO" id="GO:0005524">
    <property type="term" value="F:ATP binding"/>
    <property type="evidence" value="ECO:0007669"/>
    <property type="project" value="UniProtKB-UniRule"/>
</dbReference>
<evidence type="ECO:0000256" key="8">
    <source>
        <dbReference type="ARBA" id="ARBA00022737"/>
    </source>
</evidence>
<dbReference type="InterPro" id="IPR036163">
    <property type="entry name" value="HMA_dom_sf"/>
</dbReference>
<dbReference type="FunFam" id="3.40.50.1000:FF:000333">
    <property type="entry name" value="Copper-transporting ATPase 2"/>
    <property type="match status" value="1"/>
</dbReference>
<dbReference type="SUPFAM" id="SSF81653">
    <property type="entry name" value="Calcium ATPase, transduction domain A"/>
    <property type="match status" value="1"/>
</dbReference>
<dbReference type="PANTHER" id="PTHR43520">
    <property type="entry name" value="ATP7, ISOFORM B"/>
    <property type="match status" value="1"/>
</dbReference>
<evidence type="ECO:0000313" key="24">
    <source>
        <dbReference type="Proteomes" id="UP000013097"/>
    </source>
</evidence>
<keyword evidence="24" id="KW-1185">Reference proteome</keyword>
<evidence type="ECO:0000259" key="22">
    <source>
        <dbReference type="PROSITE" id="PS50846"/>
    </source>
</evidence>
<dbReference type="GO" id="GO:0043682">
    <property type="term" value="F:P-type divalent copper transporter activity"/>
    <property type="evidence" value="ECO:0007669"/>
    <property type="project" value="TreeGrafter"/>
</dbReference>
<dbReference type="PANTHER" id="PTHR43520:SF8">
    <property type="entry name" value="P-TYPE CU(+) TRANSPORTER"/>
    <property type="match status" value="1"/>
</dbReference>
<dbReference type="SUPFAM" id="SSF81665">
    <property type="entry name" value="Calcium ATPase, transmembrane domain M"/>
    <property type="match status" value="1"/>
</dbReference>
<feature type="transmembrane region" description="Helical" evidence="21">
    <location>
        <begin position="837"/>
        <end position="859"/>
    </location>
</feature>
<dbReference type="SFLD" id="SFLDF00027">
    <property type="entry name" value="p-type_atpase"/>
    <property type="match status" value="1"/>
</dbReference>
<evidence type="ECO:0000256" key="11">
    <source>
        <dbReference type="ARBA" id="ARBA00022840"/>
    </source>
</evidence>
<dbReference type="RefSeq" id="WP_002598517.1">
    <property type="nucleotide sequence ID" value="NZ_KB850956.1"/>
</dbReference>
<sequence length="893" mass="96476">MKKIFEIKGMTCAACSSRLERVLNKKDGVNEAVVNLATEKLNIDFDKNKISSEDILNTIKKAGFQGKELLKGDEVHKEFIVKGMTCAACSSRVERVLNKKDGVEEAVVNLATERLNIKFDKSIINEDGIIQAIRKAGYDASEIKKAEIGVKNYKVKGMTCAACSSRIERVLNKVDGIESAVVNLATEDLVVKFDPSKLRGSDIEAQVKRAGYEAFEVLEETEVEKPADRSRRKIKKTRLRLILAAIFAIPLVTISMGPMIHLPLPSIINPTINPLNFAIIQLILAIIISIIGIEFFTHGYKNLIHLSPNMDSLIAIGSSAAIIYGIYAVYKIGTGHLEFAHHLYFESAGMIIAFISLGKFLEAITQGKTSDAISKLMGLAPKTATIIVHGEERVVKIEEVKEGDIVIVKPGEKLPVDGEIIEGTSTIDEAMLTGESIPVDKRVGDEVFGASINKTGMFKYKATKVGKDTVLSQIINLVESAQGTKAPIAKLADIISGYFVPTVITLSVISGLLWYFGAGESLEFSLNIFISVLVIACPCALGLATPTAIMVSTGKGAEYGVLIKSGTALEEAHKIGTIIFDKTGTITEGKPKVTNIVSDSMEENELLRLAAAAEKGSEHPLGEAIVNEAKERNLELPQISDFNAILGEGIETKIEDKDIVIGNRKLMNRFKIDINKIEEKAHHLANEGKTPMFMAIDGVFVGIIAVADTLKDNSKKAVQALHNMGIEVVMLTGDNEKTAKAIAREVGIDRVVSDVLPEGKANVVKENQAEGKKVAMVGDGINDAPALVTAEIGIAIGSGTDVAIESADIVLMRSDLLDVVSAIQLSRATIKNIKENLFWAFGYNVIGIPFAMGILHLFGGPLLNPMIGAFAMSLSSVSVLLNALRLKRFKPNF</sequence>
<feature type="transmembrane region" description="Helical" evidence="21">
    <location>
        <begin position="342"/>
        <end position="361"/>
    </location>
</feature>
<evidence type="ECO:0000256" key="21">
    <source>
        <dbReference type="RuleBase" id="RU362081"/>
    </source>
</evidence>
<dbReference type="NCBIfam" id="TIGR01494">
    <property type="entry name" value="ATPase_P-type"/>
    <property type="match status" value="1"/>
</dbReference>
<comment type="catalytic activity">
    <reaction evidence="20">
        <text>Cu(+)(in) + ATP + H2O = Cu(+)(out) + ADP + phosphate + H(+)</text>
        <dbReference type="Rhea" id="RHEA:25792"/>
        <dbReference type="ChEBI" id="CHEBI:15377"/>
        <dbReference type="ChEBI" id="CHEBI:15378"/>
        <dbReference type="ChEBI" id="CHEBI:30616"/>
        <dbReference type="ChEBI" id="CHEBI:43474"/>
        <dbReference type="ChEBI" id="CHEBI:49552"/>
        <dbReference type="ChEBI" id="CHEBI:456216"/>
        <dbReference type="EC" id="7.2.2.8"/>
    </reaction>
</comment>
<dbReference type="SFLD" id="SFLDG00002">
    <property type="entry name" value="C1.7:_P-type_atpase_like"/>
    <property type="match status" value="1"/>
</dbReference>
<dbReference type="GO" id="GO:0005886">
    <property type="term" value="C:plasma membrane"/>
    <property type="evidence" value="ECO:0007669"/>
    <property type="project" value="UniProtKB-SubCell"/>
</dbReference>
<keyword evidence="12" id="KW-0460">Magnesium</keyword>
<dbReference type="GO" id="GO:0055070">
    <property type="term" value="P:copper ion homeostasis"/>
    <property type="evidence" value="ECO:0007669"/>
    <property type="project" value="TreeGrafter"/>
</dbReference>
<evidence type="ECO:0000256" key="19">
    <source>
        <dbReference type="ARBA" id="ARBA00033239"/>
    </source>
</evidence>
<dbReference type="NCBIfam" id="TIGR01511">
    <property type="entry name" value="ATPase-IB1_Cu"/>
    <property type="match status" value="1"/>
</dbReference>
<dbReference type="PRINTS" id="PR00943">
    <property type="entry name" value="CUATPASE"/>
</dbReference>
<dbReference type="EC" id="7.2.2.8" evidence="3"/>
<organism evidence="23 24">
    <name type="scientific">Clostridium thermobutyricum</name>
    <dbReference type="NCBI Taxonomy" id="29372"/>
    <lineage>
        <taxon>Bacteria</taxon>
        <taxon>Bacillati</taxon>
        <taxon>Bacillota</taxon>
        <taxon>Clostridia</taxon>
        <taxon>Eubacteriales</taxon>
        <taxon>Clostridiaceae</taxon>
        <taxon>Clostridium</taxon>
    </lineage>
</organism>
<evidence type="ECO:0000256" key="4">
    <source>
        <dbReference type="ARBA" id="ARBA00015102"/>
    </source>
</evidence>
<feature type="transmembrane region" description="Helical" evidence="21">
    <location>
        <begin position="495"/>
        <end position="516"/>
    </location>
</feature>
<dbReference type="SUPFAM" id="SSF55008">
    <property type="entry name" value="HMA, heavy metal-associated domain"/>
    <property type="match status" value="3"/>
</dbReference>
<evidence type="ECO:0000256" key="5">
    <source>
        <dbReference type="ARBA" id="ARBA00022448"/>
    </source>
</evidence>
<dbReference type="PROSITE" id="PS01047">
    <property type="entry name" value="HMA_1"/>
    <property type="match status" value="3"/>
</dbReference>
<dbReference type="AlphaFoldDB" id="N9WEP1"/>
<evidence type="ECO:0000256" key="18">
    <source>
        <dbReference type="ARBA" id="ARBA00029719"/>
    </source>
</evidence>
<feature type="domain" description="HMA" evidence="22">
    <location>
        <begin position="149"/>
        <end position="215"/>
    </location>
</feature>
<evidence type="ECO:0000256" key="17">
    <source>
        <dbReference type="ARBA" id="ARBA00023136"/>
    </source>
</evidence>
<dbReference type="InterPro" id="IPR023214">
    <property type="entry name" value="HAD_sf"/>
</dbReference>
<dbReference type="GO" id="GO:0005507">
    <property type="term" value="F:copper ion binding"/>
    <property type="evidence" value="ECO:0007669"/>
    <property type="project" value="InterPro"/>
</dbReference>
<evidence type="ECO:0000256" key="9">
    <source>
        <dbReference type="ARBA" id="ARBA00022741"/>
    </source>
</evidence>
<dbReference type="eggNOG" id="COG2217">
    <property type="taxonomic scope" value="Bacteria"/>
</dbReference>
<dbReference type="HOGENOM" id="CLU_001771_0_3_9"/>
<dbReference type="Pfam" id="PF00702">
    <property type="entry name" value="Hydrolase"/>
    <property type="match status" value="1"/>
</dbReference>
<keyword evidence="7 21" id="KW-0479">Metal-binding</keyword>
<keyword evidence="9 21" id="KW-0547">Nucleotide-binding</keyword>
<name>N9WEP1_9CLOT</name>
<evidence type="ECO:0000256" key="10">
    <source>
        <dbReference type="ARBA" id="ARBA00022796"/>
    </source>
</evidence>
<dbReference type="EMBL" id="AGYT01000009">
    <property type="protein sequence ID" value="ENZ01315.1"/>
    <property type="molecule type" value="Genomic_DNA"/>
</dbReference>
<keyword evidence="8" id="KW-0677">Repeat</keyword>
<keyword evidence="10" id="KW-0187">Copper transport</keyword>
<keyword evidence="16" id="KW-0406">Ion transport</keyword>
<dbReference type="InterPro" id="IPR044492">
    <property type="entry name" value="P_typ_ATPase_HD_dom"/>
</dbReference>
<dbReference type="Proteomes" id="UP000013097">
    <property type="component" value="Unassembled WGS sequence"/>
</dbReference>
<keyword evidence="5" id="KW-0813">Transport</keyword>
<feature type="transmembrane region" description="Helical" evidence="21">
    <location>
        <begin position="865"/>
        <end position="884"/>
    </location>
</feature>
<feature type="transmembrane region" description="Helical" evidence="21">
    <location>
        <begin position="277"/>
        <end position="300"/>
    </location>
</feature>
<feature type="transmembrane region" description="Helical" evidence="21">
    <location>
        <begin position="528"/>
        <end position="551"/>
    </location>
</feature>
<dbReference type="GO" id="GO:0140581">
    <property type="term" value="F:P-type monovalent copper transporter activity"/>
    <property type="evidence" value="ECO:0007669"/>
    <property type="project" value="UniProtKB-EC"/>
</dbReference>
<dbReference type="PATRIC" id="fig|999411.4.peg.1991"/>
<keyword evidence="6 21" id="KW-0812">Transmembrane</keyword>
<dbReference type="CDD" id="cd00371">
    <property type="entry name" value="HMA"/>
    <property type="match status" value="3"/>
</dbReference>
<feature type="transmembrane region" description="Helical" evidence="21">
    <location>
        <begin position="239"/>
        <end position="257"/>
    </location>
</feature>
<feature type="domain" description="HMA" evidence="22">
    <location>
        <begin position="75"/>
        <end position="141"/>
    </location>
</feature>
<evidence type="ECO:0000256" key="12">
    <source>
        <dbReference type="ARBA" id="ARBA00022842"/>
    </source>
</evidence>
<dbReference type="NCBIfam" id="TIGR00003">
    <property type="entry name" value="copper ion binding protein"/>
    <property type="match status" value="3"/>
</dbReference>
<proteinExistence type="inferred from homology"/>
<dbReference type="Gene3D" id="2.70.150.10">
    <property type="entry name" value="Calcium-transporting ATPase, cytoplasmic transduction domain A"/>
    <property type="match status" value="1"/>
</dbReference>
<dbReference type="InterPro" id="IPR008250">
    <property type="entry name" value="ATPase_P-typ_transduc_dom_A_sf"/>
</dbReference>
<evidence type="ECO:0000256" key="3">
    <source>
        <dbReference type="ARBA" id="ARBA00012517"/>
    </source>
</evidence>
<accession>N9WEP1</accession>
<evidence type="ECO:0000256" key="15">
    <source>
        <dbReference type="ARBA" id="ARBA00023008"/>
    </source>
</evidence>
<dbReference type="PRINTS" id="PR00942">
    <property type="entry name" value="CUATPASEI"/>
</dbReference>
<dbReference type="Gene3D" id="3.40.1110.10">
    <property type="entry name" value="Calcium-transporting ATPase, cytoplasmic domain N"/>
    <property type="match status" value="2"/>
</dbReference>
<dbReference type="PROSITE" id="PS00154">
    <property type="entry name" value="ATPASE_E1_E2"/>
    <property type="match status" value="1"/>
</dbReference>
<dbReference type="InterPro" id="IPR059000">
    <property type="entry name" value="ATPase_P-type_domA"/>
</dbReference>
<dbReference type="CDD" id="cd02094">
    <property type="entry name" value="P-type_ATPase_Cu-like"/>
    <property type="match status" value="1"/>
</dbReference>
<dbReference type="FunFam" id="3.30.70.100:FF:000005">
    <property type="entry name" value="Copper-exporting P-type ATPase A"/>
    <property type="match status" value="3"/>
</dbReference>
<comment type="subcellular location">
    <subcellularLocation>
        <location evidence="1">Cell membrane</location>
        <topology evidence="1">Multi-pass membrane protein</topology>
    </subcellularLocation>
</comment>
<dbReference type="Pfam" id="PF00403">
    <property type="entry name" value="HMA"/>
    <property type="match status" value="3"/>
</dbReference>
<reference evidence="23 24" key="1">
    <citation type="submission" date="2013-01" db="EMBL/GenBank/DDBJ databases">
        <title>The Genome Sequence of Clostridium colicanis 209318.</title>
        <authorList>
            <consortium name="The Broad Institute Genome Sequencing Platform"/>
            <person name="Earl A."/>
            <person name="Ward D."/>
            <person name="Feldgarden M."/>
            <person name="Gevers D."/>
            <person name="Courvalin P."/>
            <person name="Lambert T."/>
            <person name="Walker B."/>
            <person name="Young S.K."/>
            <person name="Zeng Q."/>
            <person name="Gargeya S."/>
            <person name="Fitzgerald M."/>
            <person name="Haas B."/>
            <person name="Abouelleil A."/>
            <person name="Alvarado L."/>
            <person name="Arachchi H.M."/>
            <person name="Berlin A.M."/>
            <person name="Chapman S.B."/>
            <person name="Dewar J."/>
            <person name="Goldberg J."/>
            <person name="Griggs A."/>
            <person name="Gujja S."/>
            <person name="Hansen M."/>
            <person name="Howarth C."/>
            <person name="Imamovic A."/>
            <person name="Larimer J."/>
            <person name="McCowan C."/>
            <person name="Murphy C."/>
            <person name="Neiman D."/>
            <person name="Pearson M."/>
            <person name="Priest M."/>
            <person name="Roberts A."/>
            <person name="Saif S."/>
            <person name="Shea T."/>
            <person name="Sisk P."/>
            <person name="Sykes S."/>
            <person name="Wortman J."/>
            <person name="Nusbaum C."/>
            <person name="Birren B."/>
        </authorList>
    </citation>
    <scope>NUCLEOTIDE SEQUENCE [LARGE SCALE GENOMIC DNA]</scope>
    <source>
        <strain evidence="23 24">209318</strain>
    </source>
</reference>
<comment type="caution">
    <text evidence="23">The sequence shown here is derived from an EMBL/GenBank/DDBJ whole genome shotgun (WGS) entry which is preliminary data.</text>
</comment>
<evidence type="ECO:0000313" key="23">
    <source>
        <dbReference type="EMBL" id="ENZ01315.1"/>
    </source>
</evidence>
<feature type="transmembrane region" description="Helical" evidence="21">
    <location>
        <begin position="312"/>
        <end position="330"/>
    </location>
</feature>
<evidence type="ECO:0000256" key="14">
    <source>
        <dbReference type="ARBA" id="ARBA00022989"/>
    </source>
</evidence>
<evidence type="ECO:0000256" key="1">
    <source>
        <dbReference type="ARBA" id="ARBA00004651"/>
    </source>
</evidence>
<dbReference type="PROSITE" id="PS50846">
    <property type="entry name" value="HMA_2"/>
    <property type="match status" value="3"/>
</dbReference>
<dbReference type="NCBIfam" id="TIGR01525">
    <property type="entry name" value="ATPase-IB_hvy"/>
    <property type="match status" value="1"/>
</dbReference>
<dbReference type="PRINTS" id="PR00119">
    <property type="entry name" value="CATATPASE"/>
</dbReference>
<evidence type="ECO:0000256" key="7">
    <source>
        <dbReference type="ARBA" id="ARBA00022723"/>
    </source>
</evidence>
<dbReference type="InterPro" id="IPR023298">
    <property type="entry name" value="ATPase_P-typ_TM_dom_sf"/>
</dbReference>
<keyword evidence="21" id="KW-1003">Cell membrane</keyword>
<evidence type="ECO:0000256" key="20">
    <source>
        <dbReference type="ARBA" id="ARBA00049289"/>
    </source>
</evidence>
<dbReference type="InterPro" id="IPR006121">
    <property type="entry name" value="HMA_dom"/>
</dbReference>
<dbReference type="Gene3D" id="3.40.50.1000">
    <property type="entry name" value="HAD superfamily/HAD-like"/>
    <property type="match status" value="1"/>
</dbReference>
<dbReference type="SFLD" id="SFLDS00003">
    <property type="entry name" value="Haloacid_Dehalogenase"/>
    <property type="match status" value="1"/>
</dbReference>
<dbReference type="InterPro" id="IPR027256">
    <property type="entry name" value="P-typ_ATPase_IB"/>
</dbReference>
<keyword evidence="17 21" id="KW-0472">Membrane</keyword>
<dbReference type="InterPro" id="IPR023299">
    <property type="entry name" value="ATPase_P-typ_cyto_dom_N"/>
</dbReference>
<dbReference type="InterPro" id="IPR036412">
    <property type="entry name" value="HAD-like_sf"/>
</dbReference>
<comment type="similarity">
    <text evidence="2 21">Belongs to the cation transport ATPase (P-type) (TC 3.A.3) family. Type IB subfamily.</text>
</comment>